<dbReference type="InterPro" id="IPR036055">
    <property type="entry name" value="LDL_receptor-like_sf"/>
</dbReference>
<feature type="non-terminal residue" evidence="11">
    <location>
        <position position="1"/>
    </location>
</feature>
<organism evidence="11 12">
    <name type="scientific">Paramuricea clavata</name>
    <name type="common">Red gorgonian</name>
    <name type="synonym">Violescent sea-whip</name>
    <dbReference type="NCBI Taxonomy" id="317549"/>
    <lineage>
        <taxon>Eukaryota</taxon>
        <taxon>Metazoa</taxon>
        <taxon>Cnidaria</taxon>
        <taxon>Anthozoa</taxon>
        <taxon>Octocorallia</taxon>
        <taxon>Malacalcyonacea</taxon>
        <taxon>Plexauridae</taxon>
        <taxon>Paramuricea</taxon>
    </lineage>
</organism>
<accession>A0A6S7HRP2</accession>
<keyword evidence="4" id="KW-0677">Repeat</keyword>
<sequence>TQTVCQYWQFRCANGYQCVNRYYKCDGWIHCSDGSDEWYWNCGYSSISSIKPSSTANVQGE</sequence>
<keyword evidence="5" id="KW-1133">Transmembrane helix</keyword>
<dbReference type="FunFam" id="4.10.400.10:FF:000045">
    <property type="entry name" value="Low-density lipoprotein receptor-related protein 2"/>
    <property type="match status" value="1"/>
</dbReference>
<dbReference type="GO" id="GO:0012505">
    <property type="term" value="C:endomembrane system"/>
    <property type="evidence" value="ECO:0007669"/>
    <property type="project" value="UniProtKB-SubCell"/>
</dbReference>
<dbReference type="CDD" id="cd00112">
    <property type="entry name" value="LDLa"/>
    <property type="match status" value="1"/>
</dbReference>
<dbReference type="SMART" id="SM00192">
    <property type="entry name" value="LDLa"/>
    <property type="match status" value="1"/>
</dbReference>
<proteinExistence type="predicted"/>
<dbReference type="GO" id="GO:0016020">
    <property type="term" value="C:membrane"/>
    <property type="evidence" value="ECO:0007669"/>
    <property type="project" value="UniProtKB-SubCell"/>
</dbReference>
<protein>
    <submittedName>
        <fullName evidence="11">Very low-density lipo receptor-like</fullName>
    </submittedName>
</protein>
<comment type="subcellular location">
    <subcellularLocation>
        <location evidence="2">Endomembrane system</location>
    </subcellularLocation>
    <subcellularLocation>
        <location evidence="1">Membrane</location>
        <topology evidence="1">Single-pass membrane protein</topology>
    </subcellularLocation>
</comment>
<dbReference type="InterPro" id="IPR023415">
    <property type="entry name" value="LDLR_class-A_CS"/>
</dbReference>
<dbReference type="InterPro" id="IPR002172">
    <property type="entry name" value="LDrepeatLR_classA_rpt"/>
</dbReference>
<keyword evidence="7" id="KW-1015">Disulfide bond</keyword>
<evidence type="ECO:0000256" key="10">
    <source>
        <dbReference type="PROSITE-ProRule" id="PRU00124"/>
    </source>
</evidence>
<evidence type="ECO:0000256" key="7">
    <source>
        <dbReference type="ARBA" id="ARBA00023157"/>
    </source>
</evidence>
<evidence type="ECO:0000256" key="1">
    <source>
        <dbReference type="ARBA" id="ARBA00004167"/>
    </source>
</evidence>
<dbReference type="AlphaFoldDB" id="A0A6S7HRP2"/>
<reference evidence="11" key="1">
    <citation type="submission" date="2020-04" db="EMBL/GenBank/DDBJ databases">
        <authorList>
            <person name="Alioto T."/>
            <person name="Alioto T."/>
            <person name="Gomez Garrido J."/>
        </authorList>
    </citation>
    <scope>NUCLEOTIDE SEQUENCE</scope>
    <source>
        <strain evidence="11">A484AB</strain>
    </source>
</reference>
<evidence type="ECO:0000313" key="12">
    <source>
        <dbReference type="Proteomes" id="UP001152795"/>
    </source>
</evidence>
<keyword evidence="3" id="KW-0812">Transmembrane</keyword>
<evidence type="ECO:0000256" key="4">
    <source>
        <dbReference type="ARBA" id="ARBA00022737"/>
    </source>
</evidence>
<evidence type="ECO:0000313" key="11">
    <source>
        <dbReference type="EMBL" id="CAB4006533.1"/>
    </source>
</evidence>
<evidence type="ECO:0000256" key="6">
    <source>
        <dbReference type="ARBA" id="ARBA00023136"/>
    </source>
</evidence>
<dbReference type="OrthoDB" id="9990982at2759"/>
<dbReference type="PROSITE" id="PS50068">
    <property type="entry name" value="LDLRA_2"/>
    <property type="match status" value="1"/>
</dbReference>
<dbReference type="Proteomes" id="UP001152795">
    <property type="component" value="Unassembled WGS sequence"/>
</dbReference>
<dbReference type="SUPFAM" id="SSF57424">
    <property type="entry name" value="LDL receptor-like module"/>
    <property type="match status" value="1"/>
</dbReference>
<dbReference type="Gene3D" id="4.10.400.10">
    <property type="entry name" value="Low-density Lipoprotein Receptor"/>
    <property type="match status" value="1"/>
</dbReference>
<dbReference type="Pfam" id="PF00057">
    <property type="entry name" value="Ldl_recept_a"/>
    <property type="match status" value="1"/>
</dbReference>
<comment type="caution">
    <text evidence="10">Lacks conserved residue(s) required for the propagation of feature annotation.</text>
</comment>
<evidence type="ECO:0000256" key="9">
    <source>
        <dbReference type="ARBA" id="ARBA00023180"/>
    </source>
</evidence>
<keyword evidence="12" id="KW-1185">Reference proteome</keyword>
<name>A0A6S7HRP2_PARCT</name>
<dbReference type="EMBL" id="CACRXK020005532">
    <property type="protein sequence ID" value="CAB4006533.1"/>
    <property type="molecule type" value="Genomic_DNA"/>
</dbReference>
<gene>
    <name evidence="11" type="ORF">PACLA_8A067159</name>
</gene>
<evidence type="ECO:0000256" key="3">
    <source>
        <dbReference type="ARBA" id="ARBA00022692"/>
    </source>
</evidence>
<keyword evidence="6" id="KW-0472">Membrane</keyword>
<evidence type="ECO:0000256" key="2">
    <source>
        <dbReference type="ARBA" id="ARBA00004308"/>
    </source>
</evidence>
<comment type="caution">
    <text evidence="11">The sequence shown here is derived from an EMBL/GenBank/DDBJ whole genome shotgun (WGS) entry which is preliminary data.</text>
</comment>
<dbReference type="PROSITE" id="PS01209">
    <property type="entry name" value="LDLRA_1"/>
    <property type="match status" value="1"/>
</dbReference>
<keyword evidence="9" id="KW-0325">Glycoprotein</keyword>
<evidence type="ECO:0000256" key="8">
    <source>
        <dbReference type="ARBA" id="ARBA00023170"/>
    </source>
</evidence>
<evidence type="ECO:0000256" key="5">
    <source>
        <dbReference type="ARBA" id="ARBA00022989"/>
    </source>
</evidence>
<keyword evidence="8 11" id="KW-0675">Receptor</keyword>